<dbReference type="NCBIfam" id="TIGR02887">
    <property type="entry name" value="spore_ger_x_C"/>
    <property type="match status" value="1"/>
</dbReference>
<dbReference type="PANTHER" id="PTHR35789:SF1">
    <property type="entry name" value="SPORE GERMINATION PROTEIN B3"/>
    <property type="match status" value="1"/>
</dbReference>
<keyword evidence="5" id="KW-0472">Membrane</keyword>
<feature type="domain" description="Spore germination GerAC-like C-terminal" evidence="8">
    <location>
        <begin position="201"/>
        <end position="363"/>
    </location>
</feature>
<dbReference type="GO" id="GO:0016020">
    <property type="term" value="C:membrane"/>
    <property type="evidence" value="ECO:0007669"/>
    <property type="project" value="UniProtKB-SubCell"/>
</dbReference>
<dbReference type="Pfam" id="PF25198">
    <property type="entry name" value="Spore_GerAC_N"/>
    <property type="match status" value="1"/>
</dbReference>
<organism evidence="10 11">
    <name type="scientific">Bacillus thuringiensis serovar kumamotoensis</name>
    <dbReference type="NCBI Taxonomy" id="132267"/>
    <lineage>
        <taxon>Bacteria</taxon>
        <taxon>Bacillati</taxon>
        <taxon>Bacillota</taxon>
        <taxon>Bacilli</taxon>
        <taxon>Bacillales</taxon>
        <taxon>Bacillaceae</taxon>
        <taxon>Bacillus</taxon>
        <taxon>Bacillus cereus group</taxon>
    </lineage>
</organism>
<evidence type="ECO:0000259" key="8">
    <source>
        <dbReference type="Pfam" id="PF05504"/>
    </source>
</evidence>
<dbReference type="InterPro" id="IPR046953">
    <property type="entry name" value="Spore_GerAC-like_C"/>
</dbReference>
<dbReference type="Proteomes" id="UP000195087">
    <property type="component" value="Unassembled WGS sequence"/>
</dbReference>
<dbReference type="Gene3D" id="3.30.300.210">
    <property type="entry name" value="Nutrient germinant receptor protein C, domain 3"/>
    <property type="match status" value="1"/>
</dbReference>
<comment type="subcellular location">
    <subcellularLocation>
        <location evidence="1">Membrane</location>
        <topology evidence="1">Lipid-anchor</topology>
    </subcellularLocation>
</comment>
<evidence type="ECO:0000259" key="9">
    <source>
        <dbReference type="Pfam" id="PF25198"/>
    </source>
</evidence>
<dbReference type="InterPro" id="IPR008844">
    <property type="entry name" value="Spore_GerAC-like"/>
</dbReference>
<sequence length="366" mass="41060">MRKIFLMKLFMLTIFITGCWDQNLLVNKKFINGVSFDLTEDDKIQVAVRTLDIRNKGGGQFDIKDKIVQSTQPTVVGTRIDINNKIPGQLDISKAYIILIGEELAKKGIHPILEPFYRPKDSYIAARIVITKGNAFDILSKEPKNSPIAFDILQSFEDAEKSTIIPKETVFTTWAKIVDPGGDMIIPLVKTADSNKVSIGGMALFNGDKFSGTSLSTERSTLLLLLMNKLEKVSHMALMLDQDRSLSFQTTSLNRDFNLKIDKPSGKIICKINLKINIQITSYPQNFNKKINLDKLNKDLSVKLTKQAKAVTNTLLKANCDAFGIGGELASSNPELWKRINWEEEYKNVQFEPKVSVNIITTGHVF</sequence>
<comment type="caution">
    <text evidence="10">The sequence shown here is derived from an EMBL/GenBank/DDBJ whole genome shotgun (WGS) entry which is preliminary data.</text>
</comment>
<evidence type="ECO:0000256" key="3">
    <source>
        <dbReference type="ARBA" id="ARBA00022544"/>
    </source>
</evidence>
<proteinExistence type="inferred from homology"/>
<evidence type="ECO:0000313" key="11">
    <source>
        <dbReference type="Proteomes" id="UP000195087"/>
    </source>
</evidence>
<accession>A0A9X6JRQ4</accession>
<evidence type="ECO:0000256" key="6">
    <source>
        <dbReference type="ARBA" id="ARBA00023139"/>
    </source>
</evidence>
<dbReference type="GO" id="GO:0009847">
    <property type="term" value="P:spore germination"/>
    <property type="evidence" value="ECO:0007669"/>
    <property type="project" value="InterPro"/>
</dbReference>
<evidence type="ECO:0000256" key="4">
    <source>
        <dbReference type="ARBA" id="ARBA00022729"/>
    </source>
</evidence>
<dbReference type="InterPro" id="IPR038501">
    <property type="entry name" value="Spore_GerAC_C_sf"/>
</dbReference>
<dbReference type="PANTHER" id="PTHR35789">
    <property type="entry name" value="SPORE GERMINATION PROTEIN B3"/>
    <property type="match status" value="1"/>
</dbReference>
<keyword evidence="6" id="KW-0564">Palmitate</keyword>
<evidence type="ECO:0000256" key="5">
    <source>
        <dbReference type="ARBA" id="ARBA00023136"/>
    </source>
</evidence>
<evidence type="ECO:0000256" key="2">
    <source>
        <dbReference type="ARBA" id="ARBA00007886"/>
    </source>
</evidence>
<keyword evidence="3" id="KW-0309">Germination</keyword>
<dbReference type="RefSeq" id="WP_086391695.1">
    <property type="nucleotide sequence ID" value="NZ_PGDY01000129.1"/>
</dbReference>
<keyword evidence="7" id="KW-0449">Lipoprotein</keyword>
<reference evidence="10 11" key="1">
    <citation type="submission" date="2016-10" db="EMBL/GenBank/DDBJ databases">
        <title>Comparative genomics of Bacillus thuringiensis reveals a path to pathogens against multiple invertebrate hosts.</title>
        <authorList>
            <person name="Zheng J."/>
            <person name="Gao Q."/>
            <person name="Liu H."/>
            <person name="Peng D."/>
            <person name="Ruan L."/>
            <person name="Sun M."/>
        </authorList>
    </citation>
    <scope>NUCLEOTIDE SEQUENCE [LARGE SCALE GENOMIC DNA]</scope>
    <source>
        <strain evidence="10">BGSC 4W1</strain>
    </source>
</reference>
<name>A0A9X6JRQ4_BACUK</name>
<dbReference type="AlphaFoldDB" id="A0A9X6JRQ4"/>
<evidence type="ECO:0000313" key="10">
    <source>
        <dbReference type="EMBL" id="OTZ75887.1"/>
    </source>
</evidence>
<dbReference type="PROSITE" id="PS51257">
    <property type="entry name" value="PROKAR_LIPOPROTEIN"/>
    <property type="match status" value="1"/>
</dbReference>
<evidence type="ECO:0000256" key="7">
    <source>
        <dbReference type="ARBA" id="ARBA00023288"/>
    </source>
</evidence>
<feature type="domain" description="Spore germination protein N-terminal" evidence="9">
    <location>
        <begin position="21"/>
        <end position="190"/>
    </location>
</feature>
<dbReference type="EMBL" id="NFEH01000051">
    <property type="protein sequence ID" value="OTZ75887.1"/>
    <property type="molecule type" value="Genomic_DNA"/>
</dbReference>
<dbReference type="InterPro" id="IPR057336">
    <property type="entry name" value="GerAC_N"/>
</dbReference>
<protein>
    <submittedName>
        <fullName evidence="10">Uncharacterized protein</fullName>
    </submittedName>
</protein>
<dbReference type="Pfam" id="PF05504">
    <property type="entry name" value="Spore_GerAC"/>
    <property type="match status" value="1"/>
</dbReference>
<keyword evidence="4" id="KW-0732">Signal</keyword>
<comment type="similarity">
    <text evidence="2">Belongs to the GerABKC lipoprotein family.</text>
</comment>
<evidence type="ECO:0000256" key="1">
    <source>
        <dbReference type="ARBA" id="ARBA00004635"/>
    </source>
</evidence>
<gene>
    <name evidence="10" type="ORF">BK769_09730</name>
</gene>